<organism evidence="1 2">
    <name type="scientific">Enterococcus plantarum</name>
    <dbReference type="NCBI Taxonomy" id="1077675"/>
    <lineage>
        <taxon>Bacteria</taxon>
        <taxon>Bacillati</taxon>
        <taxon>Bacillota</taxon>
        <taxon>Bacilli</taxon>
        <taxon>Lactobacillales</taxon>
        <taxon>Enterococcaceae</taxon>
        <taxon>Enterococcus</taxon>
    </lineage>
</organism>
<sequence length="167" mass="19214">MTEKQFDWSKFDKQVDLDALKDDVKSAEENGGGDFPEIPIGKYEVKVKNMELGQSKVKDDGSGGDPMLKIQFQILDGEFEGSLIFYNGVMQPANEKAFGFQVHNNNDLLRALWDADHDEVDFNGFKEYNELILDIAEEIIEDEWEYILEKSQTNKGYDKYEVLEILD</sequence>
<dbReference type="RefSeq" id="WP_111247771.1">
    <property type="nucleotide sequence ID" value="NZ_PIEU01000057.1"/>
</dbReference>
<evidence type="ECO:0000313" key="2">
    <source>
        <dbReference type="Proteomes" id="UP000249828"/>
    </source>
</evidence>
<proteinExistence type="predicted"/>
<evidence type="ECO:0000313" key="1">
    <source>
        <dbReference type="EMBL" id="PZL74089.1"/>
    </source>
</evidence>
<comment type="caution">
    <text evidence="1">The sequence shown here is derived from an EMBL/GenBank/DDBJ whole genome shotgun (WGS) entry which is preliminary data.</text>
</comment>
<dbReference type="Pfam" id="PF05037">
    <property type="entry name" value="DUF669"/>
    <property type="match status" value="1"/>
</dbReference>
<dbReference type="InterPro" id="IPR007731">
    <property type="entry name" value="DUF669"/>
</dbReference>
<evidence type="ECO:0008006" key="3">
    <source>
        <dbReference type="Google" id="ProtNLM"/>
    </source>
</evidence>
<keyword evidence="2" id="KW-1185">Reference proteome</keyword>
<accession>A0A2W4BMY7</accession>
<protein>
    <recommendedName>
        <fullName evidence="3">DUF669 domain-containing protein</fullName>
    </recommendedName>
</protein>
<gene>
    <name evidence="1" type="ORF">CI088_07780</name>
</gene>
<dbReference type="EMBL" id="PIEU01000057">
    <property type="protein sequence ID" value="PZL74089.1"/>
    <property type="molecule type" value="Genomic_DNA"/>
</dbReference>
<reference evidence="1 2" key="1">
    <citation type="submission" date="2017-11" db="EMBL/GenBank/DDBJ databases">
        <title>Draft genome sequence of Enterococcus plantarum TRW2 strain isolated from lettuce.</title>
        <authorList>
            <person name="Kim E.B."/>
            <person name="Marco M.L."/>
            <person name="Williams T.R."/>
            <person name="You I.H."/>
        </authorList>
    </citation>
    <scope>NUCLEOTIDE SEQUENCE [LARGE SCALE GENOMIC DNA]</scope>
    <source>
        <strain evidence="1 2">TRW2</strain>
    </source>
</reference>
<dbReference type="Proteomes" id="UP000249828">
    <property type="component" value="Unassembled WGS sequence"/>
</dbReference>
<name>A0A2W4BMY7_9ENTE</name>
<dbReference type="AlphaFoldDB" id="A0A2W4BMY7"/>